<dbReference type="InterPro" id="IPR018958">
    <property type="entry name" value="Knr4/Smi1-like_dom"/>
</dbReference>
<feature type="domain" description="Knr4/Smi1-like" evidence="1">
    <location>
        <begin position="25"/>
        <end position="247"/>
    </location>
</feature>
<dbReference type="Gene3D" id="3.40.1580.10">
    <property type="entry name" value="SMI1/KNR4-like"/>
    <property type="match status" value="2"/>
</dbReference>
<evidence type="ECO:0000259" key="1">
    <source>
        <dbReference type="SMART" id="SM00860"/>
    </source>
</evidence>
<sequence>MEPDLTMLRELVEASPEVVVRPGRGVPEELIRQAEALIGPLSPSYRWWLAEYGSAQLGGEWLATLAPPEHRAHAHDELTTAWRRTGDRLCFHTEADGGDTYYFALDERVGAEHPVVRVGHDGDEEPYADSFAGFLTVQVALANRLRDGPNPDLARLWRLTPGVLLPNGVLIYGPHTIAERNETYEVHRYAPHWVLIGDDSGGSGLFMRRHGRDRTSVHRLDLGAIEEDIATAAGQRLTGDLLGWLGQGADMTRHQYSSGQ</sequence>
<protein>
    <submittedName>
        <fullName evidence="2">SMI1/KNR4 family protein</fullName>
    </submittedName>
</protein>
<dbReference type="Proteomes" id="UP001597260">
    <property type="component" value="Unassembled WGS sequence"/>
</dbReference>
<accession>A0ABW3YKA6</accession>
<gene>
    <name evidence="2" type="ORF">ACFQ4H_28040</name>
</gene>
<organism evidence="2 3">
    <name type="scientific">Micromonospora sonneratiae</name>
    <dbReference type="NCBI Taxonomy" id="1184706"/>
    <lineage>
        <taxon>Bacteria</taxon>
        <taxon>Bacillati</taxon>
        <taxon>Actinomycetota</taxon>
        <taxon>Actinomycetes</taxon>
        <taxon>Micromonosporales</taxon>
        <taxon>Micromonosporaceae</taxon>
        <taxon>Micromonospora</taxon>
    </lineage>
</organism>
<proteinExistence type="predicted"/>
<dbReference type="InterPro" id="IPR037883">
    <property type="entry name" value="Knr4/Smi1-like_sf"/>
</dbReference>
<evidence type="ECO:0000313" key="2">
    <source>
        <dbReference type="EMBL" id="MFD1324942.1"/>
    </source>
</evidence>
<evidence type="ECO:0000313" key="3">
    <source>
        <dbReference type="Proteomes" id="UP001597260"/>
    </source>
</evidence>
<dbReference type="RefSeq" id="WP_377576416.1">
    <property type="nucleotide sequence ID" value="NZ_JBHTMP010000062.1"/>
</dbReference>
<reference evidence="3" key="1">
    <citation type="journal article" date="2019" name="Int. J. Syst. Evol. Microbiol.">
        <title>The Global Catalogue of Microorganisms (GCM) 10K type strain sequencing project: providing services to taxonomists for standard genome sequencing and annotation.</title>
        <authorList>
            <consortium name="The Broad Institute Genomics Platform"/>
            <consortium name="The Broad Institute Genome Sequencing Center for Infectious Disease"/>
            <person name="Wu L."/>
            <person name="Ma J."/>
        </authorList>
    </citation>
    <scope>NUCLEOTIDE SEQUENCE [LARGE SCALE GENOMIC DNA]</scope>
    <source>
        <strain evidence="3">JCM 31037</strain>
    </source>
</reference>
<dbReference type="Pfam" id="PF09346">
    <property type="entry name" value="SMI1_KNR4"/>
    <property type="match status" value="1"/>
</dbReference>
<keyword evidence="3" id="KW-1185">Reference proteome</keyword>
<dbReference type="SMART" id="SM00860">
    <property type="entry name" value="SMI1_KNR4"/>
    <property type="match status" value="1"/>
</dbReference>
<dbReference type="EMBL" id="JBHTMP010000062">
    <property type="protein sequence ID" value="MFD1324942.1"/>
    <property type="molecule type" value="Genomic_DNA"/>
</dbReference>
<comment type="caution">
    <text evidence="2">The sequence shown here is derived from an EMBL/GenBank/DDBJ whole genome shotgun (WGS) entry which is preliminary data.</text>
</comment>
<name>A0ABW3YKA6_9ACTN</name>
<dbReference type="SUPFAM" id="SSF160631">
    <property type="entry name" value="SMI1/KNR4-like"/>
    <property type="match status" value="1"/>
</dbReference>